<dbReference type="Proteomes" id="UP000201838">
    <property type="component" value="Unassembled WGS sequence"/>
</dbReference>
<dbReference type="EMBL" id="FXXQ01000036">
    <property type="protein sequence ID" value="SMX25845.1"/>
    <property type="molecule type" value="Genomic_DNA"/>
</dbReference>
<reference evidence="1 2" key="1">
    <citation type="submission" date="2017-05" db="EMBL/GenBank/DDBJ databases">
        <authorList>
            <person name="Song R."/>
            <person name="Chenine A.L."/>
            <person name="Ruprecht R.M."/>
        </authorList>
    </citation>
    <scope>NUCLEOTIDE SEQUENCE [LARGE SCALE GENOMIC DNA]</scope>
    <source>
        <strain evidence="1 2">CECT 8489</strain>
    </source>
</reference>
<proteinExistence type="predicted"/>
<evidence type="ECO:0000313" key="2">
    <source>
        <dbReference type="Proteomes" id="UP000201838"/>
    </source>
</evidence>
<keyword evidence="2" id="KW-1185">Reference proteome</keyword>
<sequence length="68" mass="7662">MSTRQWEPTGIKMGLQRDIFVLDDRDGLVATHKFSLYFVSCNLGFFGLTARRIGHTAGISDEMVVLLE</sequence>
<accession>A0A238J6T6</accession>
<dbReference type="AlphaFoldDB" id="A0A238J6T6"/>
<gene>
    <name evidence="1" type="ORF">BOA8489_03990</name>
</gene>
<protein>
    <submittedName>
        <fullName evidence="1">Uncharacterized protein</fullName>
    </submittedName>
</protein>
<evidence type="ECO:0000313" key="1">
    <source>
        <dbReference type="EMBL" id="SMX25845.1"/>
    </source>
</evidence>
<organism evidence="1 2">
    <name type="scientific">Boseongicola aestuarii</name>
    <dbReference type="NCBI Taxonomy" id="1470561"/>
    <lineage>
        <taxon>Bacteria</taxon>
        <taxon>Pseudomonadati</taxon>
        <taxon>Pseudomonadota</taxon>
        <taxon>Alphaproteobacteria</taxon>
        <taxon>Rhodobacterales</taxon>
        <taxon>Paracoccaceae</taxon>
        <taxon>Boseongicola</taxon>
    </lineage>
</organism>
<name>A0A238J6T6_9RHOB</name>